<dbReference type="CDD" id="cd03804">
    <property type="entry name" value="GT4_WbaZ-like"/>
    <property type="match status" value="1"/>
</dbReference>
<dbReference type="Proteomes" id="UP000473574">
    <property type="component" value="Unassembled WGS sequence"/>
</dbReference>
<reference evidence="2 3" key="1">
    <citation type="journal article" date="2020" name="Microb. Ecol.">
        <title>Ecogenomics of the Marine Benthic Filamentous Cyanobacterium Adonisia.</title>
        <authorList>
            <person name="Walter J.M."/>
            <person name="Coutinho F.H."/>
            <person name="Leomil L."/>
            <person name="Hargreaves P.I."/>
            <person name="Campeao M.E."/>
            <person name="Vieira V.V."/>
            <person name="Silva B.S."/>
            <person name="Fistarol G.O."/>
            <person name="Salomon P.S."/>
            <person name="Sawabe T."/>
            <person name="Mino S."/>
            <person name="Hosokawa M."/>
            <person name="Miyashita H."/>
            <person name="Maruyama F."/>
            <person name="van Verk M.C."/>
            <person name="Dutilh B.E."/>
            <person name="Thompson C.C."/>
            <person name="Thompson F.L."/>
        </authorList>
    </citation>
    <scope>NUCLEOTIDE SEQUENCE [LARGE SCALE GENOMIC DNA]</scope>
    <source>
        <strain evidence="2 3">CCMR0082</strain>
    </source>
</reference>
<evidence type="ECO:0000259" key="1">
    <source>
        <dbReference type="Pfam" id="PF00534"/>
    </source>
</evidence>
<name>A0A6M0S3T1_9CYAN</name>
<organism evidence="2 3">
    <name type="scientific">Adonisia turfae CCMR0082</name>
    <dbReference type="NCBI Taxonomy" id="2304604"/>
    <lineage>
        <taxon>Bacteria</taxon>
        <taxon>Bacillati</taxon>
        <taxon>Cyanobacteriota</taxon>
        <taxon>Adonisia</taxon>
        <taxon>Adonisia turfae</taxon>
    </lineage>
</organism>
<evidence type="ECO:0000313" key="3">
    <source>
        <dbReference type="Proteomes" id="UP000473574"/>
    </source>
</evidence>
<accession>A0A6M0S3T1</accession>
<keyword evidence="2" id="KW-0808">Transferase</keyword>
<dbReference type="PANTHER" id="PTHR45947:SF3">
    <property type="entry name" value="SULFOQUINOVOSYL TRANSFERASE SQD2"/>
    <property type="match status" value="1"/>
</dbReference>
<dbReference type="SUPFAM" id="SSF53756">
    <property type="entry name" value="UDP-Glycosyltransferase/glycogen phosphorylase"/>
    <property type="match status" value="1"/>
</dbReference>
<dbReference type="GO" id="GO:0016757">
    <property type="term" value="F:glycosyltransferase activity"/>
    <property type="evidence" value="ECO:0007669"/>
    <property type="project" value="InterPro"/>
</dbReference>
<protein>
    <submittedName>
        <fullName evidence="2">Glycosyltransferase family 4 protein</fullName>
    </submittedName>
</protein>
<dbReference type="AlphaFoldDB" id="A0A6M0S3T1"/>
<feature type="domain" description="Glycosyl transferase family 1" evidence="1">
    <location>
        <begin position="192"/>
        <end position="331"/>
    </location>
</feature>
<evidence type="ECO:0000313" key="2">
    <source>
        <dbReference type="EMBL" id="NEZ63184.1"/>
    </source>
</evidence>
<dbReference type="RefSeq" id="WP_163662364.1">
    <property type="nucleotide sequence ID" value="NZ_QZCE01000002.1"/>
</dbReference>
<comment type="caution">
    <text evidence="2">The sequence shown here is derived from an EMBL/GenBank/DDBJ whole genome shotgun (WGS) entry which is preliminary data.</text>
</comment>
<dbReference type="InterPro" id="IPR001296">
    <property type="entry name" value="Glyco_trans_1"/>
</dbReference>
<dbReference type="InterPro" id="IPR050194">
    <property type="entry name" value="Glycosyltransferase_grp1"/>
</dbReference>
<dbReference type="EMBL" id="QZCE01000002">
    <property type="protein sequence ID" value="NEZ63184.1"/>
    <property type="molecule type" value="Genomic_DNA"/>
</dbReference>
<proteinExistence type="predicted"/>
<dbReference type="Gene3D" id="3.40.50.2000">
    <property type="entry name" value="Glycogen Phosphorylase B"/>
    <property type="match status" value="2"/>
</dbReference>
<gene>
    <name evidence="2" type="ORF">D0962_10380</name>
</gene>
<dbReference type="Pfam" id="PF00534">
    <property type="entry name" value="Glycos_transf_1"/>
    <property type="match status" value="1"/>
</dbReference>
<sequence>MRVAVVHEWLASHAGSEKVVEQILQLYPDADLFSLVDFLPPEQRDFIGHRSVTTSFIQQLPLSKRAFRQYLPLMPLAVEQFDLSDYDVVISSNHAVAKGVLTAPHQLHISYVHTPIRYAWDLQHQYLQQAGLERGLKGALTRLILHYLRLWDTTSANRVDQFVANSHFIKQRVWRAYRRPATVIYPPVDISRFEWQHPRENFYLTVSRFVPYKRVDLTVAAFNQLGLPLVVIGDGSDWSRIKAMAGSNIRLLGQQPDSAVADYMQRCKGFIFPAEEDFGITPVEAQAAGAPVIAFGRGGVAETVIHGQTGILFPDQTVDSLVQAVKSFEMGMYELNRDNLRHQAEKFSIECFRSQFRDCVEQTYTSFLQSHPLE</sequence>
<dbReference type="PANTHER" id="PTHR45947">
    <property type="entry name" value="SULFOQUINOVOSYL TRANSFERASE SQD2"/>
    <property type="match status" value="1"/>
</dbReference>